<dbReference type="PATRIC" id="fig|167964.4.peg.607"/>
<dbReference type="EMBL" id="LGFU01000008">
    <property type="protein sequence ID" value="KUK46779.1"/>
    <property type="molecule type" value="Genomic_DNA"/>
</dbReference>
<keyword evidence="4 5" id="KW-0648">Protein biosynthesis</keyword>
<gene>
    <name evidence="5" type="primary">fmt</name>
    <name evidence="8" type="ORF">XD73_0351</name>
</gene>
<feature type="domain" description="Formyl transferase N-terminal" evidence="6">
    <location>
        <begin position="8"/>
        <end position="186"/>
    </location>
</feature>
<dbReference type="InterPro" id="IPR044135">
    <property type="entry name" value="Met-tRNA-FMT_C"/>
</dbReference>
<evidence type="ECO:0000259" key="6">
    <source>
        <dbReference type="Pfam" id="PF00551"/>
    </source>
</evidence>
<evidence type="ECO:0000256" key="3">
    <source>
        <dbReference type="ARBA" id="ARBA00022679"/>
    </source>
</evidence>
<dbReference type="InterPro" id="IPR001555">
    <property type="entry name" value="GART_AS"/>
</dbReference>
<dbReference type="Pfam" id="PF00551">
    <property type="entry name" value="Formyl_trans_N"/>
    <property type="match status" value="1"/>
</dbReference>
<organism evidence="8 9">
    <name type="scientific">Anaerolinea thermophila</name>
    <dbReference type="NCBI Taxonomy" id="167964"/>
    <lineage>
        <taxon>Bacteria</taxon>
        <taxon>Bacillati</taxon>
        <taxon>Chloroflexota</taxon>
        <taxon>Anaerolineae</taxon>
        <taxon>Anaerolineales</taxon>
        <taxon>Anaerolineaceae</taxon>
        <taxon>Anaerolinea</taxon>
    </lineage>
</organism>
<dbReference type="InterPro" id="IPR002376">
    <property type="entry name" value="Formyl_transf_N"/>
</dbReference>
<dbReference type="InterPro" id="IPR005794">
    <property type="entry name" value="Fmt"/>
</dbReference>
<evidence type="ECO:0000256" key="2">
    <source>
        <dbReference type="ARBA" id="ARBA00012261"/>
    </source>
</evidence>
<dbReference type="Proteomes" id="UP000064249">
    <property type="component" value="Unassembled WGS sequence"/>
</dbReference>
<dbReference type="CDD" id="cd08646">
    <property type="entry name" value="FMT_core_Met-tRNA-FMT_N"/>
    <property type="match status" value="1"/>
</dbReference>
<dbReference type="AlphaFoldDB" id="A0A101FYE6"/>
<evidence type="ECO:0000256" key="1">
    <source>
        <dbReference type="ARBA" id="ARBA00010699"/>
    </source>
</evidence>
<dbReference type="HAMAP" id="MF_00182">
    <property type="entry name" value="Formyl_trans"/>
    <property type="match status" value="1"/>
</dbReference>
<evidence type="ECO:0000313" key="8">
    <source>
        <dbReference type="EMBL" id="KUK46779.1"/>
    </source>
</evidence>
<dbReference type="GO" id="GO:0005829">
    <property type="term" value="C:cytosol"/>
    <property type="evidence" value="ECO:0007669"/>
    <property type="project" value="TreeGrafter"/>
</dbReference>
<dbReference type="InterPro" id="IPR041711">
    <property type="entry name" value="Met-tRNA-FMT_N"/>
</dbReference>
<dbReference type="SUPFAM" id="SSF53328">
    <property type="entry name" value="Formyltransferase"/>
    <property type="match status" value="1"/>
</dbReference>
<evidence type="ECO:0000259" key="7">
    <source>
        <dbReference type="Pfam" id="PF02911"/>
    </source>
</evidence>
<dbReference type="PANTHER" id="PTHR11138:SF5">
    <property type="entry name" value="METHIONYL-TRNA FORMYLTRANSFERASE, MITOCHONDRIAL"/>
    <property type="match status" value="1"/>
</dbReference>
<dbReference type="GO" id="GO:0004479">
    <property type="term" value="F:methionyl-tRNA formyltransferase activity"/>
    <property type="evidence" value="ECO:0007669"/>
    <property type="project" value="UniProtKB-UniRule"/>
</dbReference>
<evidence type="ECO:0000256" key="4">
    <source>
        <dbReference type="ARBA" id="ARBA00022917"/>
    </source>
</evidence>
<proteinExistence type="inferred from homology"/>
<sequence>MQDIKKVKVVFMGSPQFAVPIVSALYDRTDLAVVLTQPDKPSGRGKQVVPSEVKRFAAAHEIPVLEPRRLRKEPEVVQALQAIKPDVFVVAAYGQILPAAVLNIPRWGCVNVHASLLPRWRGASPIQAAIIHGDAETGVTIMKMDEGMDTGPILKTRKIPIAYDDTGESLSIKLSELGRDLLMDVLPQYLTGEVDPILQKDDSATYAPLIKKEDGLLDPDETAFQLERKVRAYYPWPGTFIKWNETILKIMDVEVLTDVSLKAGERGIIEKYPVLGTAAGAIKLLQVQMPGKNSISGKDFLNGARYWLDQ</sequence>
<dbReference type="NCBIfam" id="TIGR00460">
    <property type="entry name" value="fmt"/>
    <property type="match status" value="1"/>
</dbReference>
<dbReference type="PROSITE" id="PS00373">
    <property type="entry name" value="GART"/>
    <property type="match status" value="1"/>
</dbReference>
<dbReference type="EC" id="2.1.2.9" evidence="2 5"/>
<accession>A0A101FYE6</accession>
<dbReference type="InterPro" id="IPR011034">
    <property type="entry name" value="Formyl_transferase-like_C_sf"/>
</dbReference>
<reference evidence="8 9" key="1">
    <citation type="journal article" date="2015" name="MBio">
        <title>Genome-Resolved Metagenomic Analysis Reveals Roles for Candidate Phyla and Other Microbial Community Members in Biogeochemical Transformations in Oil Reservoirs.</title>
        <authorList>
            <person name="Hu P."/>
            <person name="Tom L."/>
            <person name="Singh A."/>
            <person name="Thomas B.C."/>
            <person name="Baker B.J."/>
            <person name="Piceno Y.M."/>
            <person name="Andersen G.L."/>
            <person name="Banfield J.F."/>
        </authorList>
    </citation>
    <scope>NUCLEOTIDE SEQUENCE [LARGE SCALE GENOMIC DNA]</scope>
    <source>
        <strain evidence="8">46_16</strain>
    </source>
</reference>
<dbReference type="InterPro" id="IPR036477">
    <property type="entry name" value="Formyl_transf_N_sf"/>
</dbReference>
<protein>
    <recommendedName>
        <fullName evidence="2 5">Methionyl-tRNA formyltransferase</fullName>
        <ecNumber evidence="2 5">2.1.2.9</ecNumber>
    </recommendedName>
</protein>
<name>A0A101FYE6_9CHLR</name>
<feature type="domain" description="Formyl transferase C-terminal" evidence="7">
    <location>
        <begin position="210"/>
        <end position="304"/>
    </location>
</feature>
<comment type="caution">
    <text evidence="8">The sequence shown here is derived from an EMBL/GenBank/DDBJ whole genome shotgun (WGS) entry which is preliminary data.</text>
</comment>
<comment type="similarity">
    <text evidence="1 5">Belongs to the Fmt family.</text>
</comment>
<dbReference type="Pfam" id="PF02911">
    <property type="entry name" value="Formyl_trans_C"/>
    <property type="match status" value="1"/>
</dbReference>
<dbReference type="CDD" id="cd08704">
    <property type="entry name" value="Met_tRNA_FMT_C"/>
    <property type="match status" value="1"/>
</dbReference>
<dbReference type="Gene3D" id="3.40.50.12230">
    <property type="match status" value="1"/>
</dbReference>
<dbReference type="PANTHER" id="PTHR11138">
    <property type="entry name" value="METHIONYL-TRNA FORMYLTRANSFERASE"/>
    <property type="match status" value="1"/>
</dbReference>
<dbReference type="SUPFAM" id="SSF50486">
    <property type="entry name" value="FMT C-terminal domain-like"/>
    <property type="match status" value="1"/>
</dbReference>
<evidence type="ECO:0000256" key="5">
    <source>
        <dbReference type="HAMAP-Rule" id="MF_00182"/>
    </source>
</evidence>
<feature type="binding site" evidence="5">
    <location>
        <begin position="115"/>
        <end position="118"/>
    </location>
    <ligand>
        <name>(6S)-5,6,7,8-tetrahydrofolate</name>
        <dbReference type="ChEBI" id="CHEBI:57453"/>
    </ligand>
</feature>
<dbReference type="InterPro" id="IPR005793">
    <property type="entry name" value="Formyl_trans_C"/>
</dbReference>
<keyword evidence="3 5" id="KW-0808">Transferase</keyword>
<comment type="function">
    <text evidence="5">Attaches a formyl group to the free amino group of methionyl-tRNA(fMet). The formyl group appears to play a dual role in the initiator identity of N-formylmethionyl-tRNA by promoting its recognition by IF2 and preventing the misappropriation of this tRNA by the elongation apparatus.</text>
</comment>
<evidence type="ECO:0000313" key="9">
    <source>
        <dbReference type="Proteomes" id="UP000064249"/>
    </source>
</evidence>
<comment type="catalytic activity">
    <reaction evidence="5">
        <text>L-methionyl-tRNA(fMet) + (6R)-10-formyltetrahydrofolate = N-formyl-L-methionyl-tRNA(fMet) + (6S)-5,6,7,8-tetrahydrofolate + H(+)</text>
        <dbReference type="Rhea" id="RHEA:24380"/>
        <dbReference type="Rhea" id="RHEA-COMP:9952"/>
        <dbReference type="Rhea" id="RHEA-COMP:9953"/>
        <dbReference type="ChEBI" id="CHEBI:15378"/>
        <dbReference type="ChEBI" id="CHEBI:57453"/>
        <dbReference type="ChEBI" id="CHEBI:78530"/>
        <dbReference type="ChEBI" id="CHEBI:78844"/>
        <dbReference type="ChEBI" id="CHEBI:195366"/>
        <dbReference type="EC" id="2.1.2.9"/>
    </reaction>
</comment>